<evidence type="ECO:0000313" key="2">
    <source>
        <dbReference type="EMBL" id="MEJ2862939.1"/>
    </source>
</evidence>
<dbReference type="EMBL" id="JBBEGM010000007">
    <property type="protein sequence ID" value="MEJ2862939.1"/>
    <property type="molecule type" value="Genomic_DNA"/>
</dbReference>
<accession>A0ABU8M6H5</accession>
<dbReference type="RefSeq" id="WP_337704311.1">
    <property type="nucleotide sequence ID" value="NZ_JBBEGM010000007.1"/>
</dbReference>
<organism evidence="2 3">
    <name type="scientific">Actinomycetospora flava</name>
    <dbReference type="NCBI Taxonomy" id="3129232"/>
    <lineage>
        <taxon>Bacteria</taxon>
        <taxon>Bacillati</taxon>
        <taxon>Actinomycetota</taxon>
        <taxon>Actinomycetes</taxon>
        <taxon>Pseudonocardiales</taxon>
        <taxon>Pseudonocardiaceae</taxon>
        <taxon>Actinomycetospora</taxon>
    </lineage>
</organism>
<evidence type="ECO:0000313" key="3">
    <source>
        <dbReference type="Proteomes" id="UP001369736"/>
    </source>
</evidence>
<protein>
    <submittedName>
        <fullName evidence="2">Uncharacterized protein</fullName>
    </submittedName>
</protein>
<comment type="caution">
    <text evidence="2">The sequence shown here is derived from an EMBL/GenBank/DDBJ whole genome shotgun (WGS) entry which is preliminary data.</text>
</comment>
<gene>
    <name evidence="2" type="ORF">WCD58_17355</name>
</gene>
<keyword evidence="3" id="KW-1185">Reference proteome</keyword>
<proteinExistence type="predicted"/>
<evidence type="ECO:0000256" key="1">
    <source>
        <dbReference type="SAM" id="MobiDB-lite"/>
    </source>
</evidence>
<feature type="region of interest" description="Disordered" evidence="1">
    <location>
        <begin position="125"/>
        <end position="163"/>
    </location>
</feature>
<name>A0ABU8M6H5_9PSEU</name>
<reference evidence="2 3" key="1">
    <citation type="submission" date="2024-03" db="EMBL/GenBank/DDBJ databases">
        <title>Actinomycetospora sp. OC33-EN07, a novel actinomycete isolated from wild orchid (Aerides multiflora).</title>
        <authorList>
            <person name="Suriyachadkun C."/>
        </authorList>
    </citation>
    <scope>NUCLEOTIDE SEQUENCE [LARGE SCALE GENOMIC DNA]</scope>
    <source>
        <strain evidence="2 3">OC33-EN07</strain>
    </source>
</reference>
<sequence>MGADPFFISPTAPSLRSTDQCARSCATEGVTRRARGYSIPVTVENTGVALARQATEALRRLDDEGRTLRPDGVDHFTWTADVLDELARLAETLGRAVEHVSGEQASGAESHAQALATAIVAHRNSLLRHGRGERPSPGGGDRTFPRVVAEQPRGGITPVAVAG</sequence>
<dbReference type="Proteomes" id="UP001369736">
    <property type="component" value="Unassembled WGS sequence"/>
</dbReference>